<keyword evidence="2 4" id="KW-0238">DNA-binding</keyword>
<keyword evidence="3" id="KW-0804">Transcription</keyword>
<sequence length="199" mass="21862">MTSDDNTVNMKPREGRYHHGDLRSALIEEGLAQLDVKAPDAVSLREIARNVGVSATAVYRHFPDKAALLSALCGVGGERLAEAFREAMSGADEQRAAFRAMGRAYVKFALRNPSVFRLMMTQRPPEGDRNETPCATDEPFGMLSDTLNALMPADTSQADRKIKRLQAWSMVHGLAMLMLDGQVPRDEALVDQVIVASFL</sequence>
<dbReference type="GO" id="GO:0003700">
    <property type="term" value="F:DNA-binding transcription factor activity"/>
    <property type="evidence" value="ECO:0007669"/>
    <property type="project" value="TreeGrafter"/>
</dbReference>
<protein>
    <submittedName>
        <fullName evidence="6">TetR family transcriptional regulator</fullName>
    </submittedName>
</protein>
<dbReference type="PANTHER" id="PTHR30055:SF234">
    <property type="entry name" value="HTH-TYPE TRANSCRIPTIONAL REGULATOR BETI"/>
    <property type="match status" value="1"/>
</dbReference>
<dbReference type="GO" id="GO:0000976">
    <property type="term" value="F:transcription cis-regulatory region binding"/>
    <property type="evidence" value="ECO:0007669"/>
    <property type="project" value="TreeGrafter"/>
</dbReference>
<dbReference type="InterPro" id="IPR036271">
    <property type="entry name" value="Tet_transcr_reg_TetR-rel_C_sf"/>
</dbReference>
<evidence type="ECO:0000313" key="7">
    <source>
        <dbReference type="Proteomes" id="UP000259610"/>
    </source>
</evidence>
<dbReference type="SUPFAM" id="SSF46689">
    <property type="entry name" value="Homeodomain-like"/>
    <property type="match status" value="1"/>
</dbReference>
<reference evidence="6 7" key="1">
    <citation type="journal article" date="2018" name="Nat. Biotechnol.">
        <title>A standardized bacterial taxonomy based on genome phylogeny substantially revises the tree of life.</title>
        <authorList>
            <person name="Parks D.H."/>
            <person name="Chuvochina M."/>
            <person name="Waite D.W."/>
            <person name="Rinke C."/>
            <person name="Skarshewski A."/>
            <person name="Chaumeil P.A."/>
            <person name="Hugenholtz P."/>
        </authorList>
    </citation>
    <scope>NUCLEOTIDE SEQUENCE [LARGE SCALE GENOMIC DNA]</scope>
    <source>
        <strain evidence="6">UBA8733</strain>
    </source>
</reference>
<accession>A0A3B9H1G1</accession>
<dbReference type="Gene3D" id="1.10.357.10">
    <property type="entry name" value="Tetracycline Repressor, domain 2"/>
    <property type="match status" value="1"/>
</dbReference>
<dbReference type="InterPro" id="IPR050109">
    <property type="entry name" value="HTH-type_TetR-like_transc_reg"/>
</dbReference>
<evidence type="ECO:0000256" key="3">
    <source>
        <dbReference type="ARBA" id="ARBA00023163"/>
    </source>
</evidence>
<evidence type="ECO:0000313" key="6">
    <source>
        <dbReference type="EMBL" id="HAE28521.1"/>
    </source>
</evidence>
<feature type="domain" description="HTH tetR-type" evidence="5">
    <location>
        <begin position="20"/>
        <end position="80"/>
    </location>
</feature>
<evidence type="ECO:0000256" key="2">
    <source>
        <dbReference type="ARBA" id="ARBA00023125"/>
    </source>
</evidence>
<gene>
    <name evidence="6" type="ORF">DCG58_15255</name>
</gene>
<organism evidence="6 7">
    <name type="scientific">Hyphomonas adhaerens</name>
    <dbReference type="NCBI Taxonomy" id="81029"/>
    <lineage>
        <taxon>Bacteria</taxon>
        <taxon>Pseudomonadati</taxon>
        <taxon>Pseudomonadota</taxon>
        <taxon>Alphaproteobacteria</taxon>
        <taxon>Hyphomonadales</taxon>
        <taxon>Hyphomonadaceae</taxon>
        <taxon>Hyphomonas</taxon>
    </lineage>
</organism>
<evidence type="ECO:0000256" key="4">
    <source>
        <dbReference type="PROSITE-ProRule" id="PRU00335"/>
    </source>
</evidence>
<evidence type="ECO:0000256" key="1">
    <source>
        <dbReference type="ARBA" id="ARBA00023015"/>
    </source>
</evidence>
<dbReference type="Pfam" id="PF13305">
    <property type="entry name" value="TetR_C_33"/>
    <property type="match status" value="1"/>
</dbReference>
<dbReference type="InterPro" id="IPR025996">
    <property type="entry name" value="MT1864/Rv1816-like_C"/>
</dbReference>
<feature type="DNA-binding region" description="H-T-H motif" evidence="4">
    <location>
        <begin position="43"/>
        <end position="62"/>
    </location>
</feature>
<comment type="caution">
    <text evidence="6">The sequence shown here is derived from an EMBL/GenBank/DDBJ whole genome shotgun (WGS) entry which is preliminary data.</text>
</comment>
<dbReference type="AlphaFoldDB" id="A0A3B9H1G1"/>
<evidence type="ECO:0000259" key="5">
    <source>
        <dbReference type="PROSITE" id="PS50977"/>
    </source>
</evidence>
<dbReference type="SUPFAM" id="SSF48498">
    <property type="entry name" value="Tetracyclin repressor-like, C-terminal domain"/>
    <property type="match status" value="1"/>
</dbReference>
<dbReference type="Proteomes" id="UP000259610">
    <property type="component" value="Unassembled WGS sequence"/>
</dbReference>
<dbReference type="PANTHER" id="PTHR30055">
    <property type="entry name" value="HTH-TYPE TRANSCRIPTIONAL REGULATOR RUTR"/>
    <property type="match status" value="1"/>
</dbReference>
<dbReference type="InterPro" id="IPR009057">
    <property type="entry name" value="Homeodomain-like_sf"/>
</dbReference>
<keyword evidence="1" id="KW-0805">Transcription regulation</keyword>
<proteinExistence type="predicted"/>
<dbReference type="PROSITE" id="PS50977">
    <property type="entry name" value="HTH_TETR_2"/>
    <property type="match status" value="1"/>
</dbReference>
<name>A0A3B9H1G1_9PROT</name>
<dbReference type="EMBL" id="DMAN01000343">
    <property type="protein sequence ID" value="HAE28521.1"/>
    <property type="molecule type" value="Genomic_DNA"/>
</dbReference>
<dbReference type="Pfam" id="PF00440">
    <property type="entry name" value="TetR_N"/>
    <property type="match status" value="1"/>
</dbReference>
<dbReference type="InterPro" id="IPR001647">
    <property type="entry name" value="HTH_TetR"/>
</dbReference>